<dbReference type="EMBL" id="SOBT01000008">
    <property type="protein sequence ID" value="TDU32149.1"/>
    <property type="molecule type" value="Genomic_DNA"/>
</dbReference>
<accession>A0A4S3K034</accession>
<feature type="domain" description="Carboxymuconolactone decarboxylase-like" evidence="1">
    <location>
        <begin position="65"/>
        <end position="147"/>
    </location>
</feature>
<dbReference type="PANTHER" id="PTHR34846">
    <property type="entry name" value="4-CARBOXYMUCONOLACTONE DECARBOXYLASE FAMILY PROTEIN (AFU_ORTHOLOGUE AFUA_6G11590)"/>
    <property type="match status" value="1"/>
</dbReference>
<dbReference type="PANTHER" id="PTHR34846:SF5">
    <property type="entry name" value="CARBOXYMUCONOLACTONE DECARBOXYLASE-LIKE DOMAIN-CONTAINING PROTEIN"/>
    <property type="match status" value="1"/>
</dbReference>
<gene>
    <name evidence="2" type="ORF">DFR24_1538</name>
</gene>
<dbReference type="Proteomes" id="UP000295341">
    <property type="component" value="Unassembled WGS sequence"/>
</dbReference>
<protein>
    <submittedName>
        <fullName evidence="2">Alkylhydroperoxidase family enzyme</fullName>
    </submittedName>
</protein>
<evidence type="ECO:0000313" key="3">
    <source>
        <dbReference type="Proteomes" id="UP000295341"/>
    </source>
</evidence>
<keyword evidence="3" id="KW-1185">Reference proteome</keyword>
<dbReference type="RefSeq" id="WP_133880673.1">
    <property type="nucleotide sequence ID" value="NZ_MWIN01000030.1"/>
</dbReference>
<keyword evidence="2" id="KW-0575">Peroxidase</keyword>
<dbReference type="InterPro" id="IPR003779">
    <property type="entry name" value="CMD-like"/>
</dbReference>
<proteinExistence type="predicted"/>
<dbReference type="AlphaFoldDB" id="A0A4S3K034"/>
<sequence>MTPVEQQIAPPGGWLDTGPPRVAPLTLSHISFPLRVLLRVGAKWGSKRTGSTVVPDVFLLLLRHPHLFWAWLRFASRLMPFGTLDRRDAELVILRVAWNCRCRYEWGQHVAIGLRAGVSVDDIGRLPQGPDASGWSARQRALLAATDDLHRQRQIADATWALLCEHFATRQRLEITMLVGHYEMLAGVLNSACLPLEEGAEEQLARAPIHGPASLVRPSP</sequence>
<dbReference type="SUPFAM" id="SSF69118">
    <property type="entry name" value="AhpD-like"/>
    <property type="match status" value="1"/>
</dbReference>
<dbReference type="Pfam" id="PF02627">
    <property type="entry name" value="CMD"/>
    <property type="match status" value="1"/>
</dbReference>
<evidence type="ECO:0000259" key="1">
    <source>
        <dbReference type="Pfam" id="PF02627"/>
    </source>
</evidence>
<evidence type="ECO:0000313" key="2">
    <source>
        <dbReference type="EMBL" id="TDU32149.1"/>
    </source>
</evidence>
<name>A0A4S3K034_9GAMM</name>
<dbReference type="InterPro" id="IPR029032">
    <property type="entry name" value="AhpD-like"/>
</dbReference>
<organism evidence="2 3">
    <name type="scientific">Panacagrimonas perspica</name>
    <dbReference type="NCBI Taxonomy" id="381431"/>
    <lineage>
        <taxon>Bacteria</taxon>
        <taxon>Pseudomonadati</taxon>
        <taxon>Pseudomonadota</taxon>
        <taxon>Gammaproteobacteria</taxon>
        <taxon>Nevskiales</taxon>
        <taxon>Nevskiaceae</taxon>
        <taxon>Panacagrimonas</taxon>
    </lineage>
</organism>
<dbReference type="OrthoDB" id="4704294at2"/>
<reference evidence="2 3" key="1">
    <citation type="submission" date="2019-03" db="EMBL/GenBank/DDBJ databases">
        <title>Genomic Encyclopedia of Type Strains, Phase IV (KMG-IV): sequencing the most valuable type-strain genomes for metagenomic binning, comparative biology and taxonomic classification.</title>
        <authorList>
            <person name="Goeker M."/>
        </authorList>
    </citation>
    <scope>NUCLEOTIDE SEQUENCE [LARGE SCALE GENOMIC DNA]</scope>
    <source>
        <strain evidence="2 3">DSM 26377</strain>
    </source>
</reference>
<comment type="caution">
    <text evidence="2">The sequence shown here is derived from an EMBL/GenBank/DDBJ whole genome shotgun (WGS) entry which is preliminary data.</text>
</comment>
<keyword evidence="2" id="KW-0560">Oxidoreductase</keyword>
<dbReference type="Gene3D" id="1.20.1290.10">
    <property type="entry name" value="AhpD-like"/>
    <property type="match status" value="1"/>
</dbReference>
<dbReference type="GO" id="GO:0051920">
    <property type="term" value="F:peroxiredoxin activity"/>
    <property type="evidence" value="ECO:0007669"/>
    <property type="project" value="InterPro"/>
</dbReference>